<feature type="zinc finger region" description="TRAF-type" evidence="5">
    <location>
        <begin position="62"/>
        <end position="105"/>
    </location>
</feature>
<dbReference type="InterPro" id="IPR001810">
    <property type="entry name" value="F-box_dom"/>
</dbReference>
<feature type="region of interest" description="Disordered" evidence="6">
    <location>
        <begin position="243"/>
        <end position="262"/>
    </location>
</feature>
<reference evidence="9" key="1">
    <citation type="thesis" date="2021" institute="BYU ScholarsArchive" country="Provo, UT, USA">
        <title>Applications of and Algorithms for Genome Assembly and Genomic Analyses with an Emphasis on Marine Teleosts.</title>
        <authorList>
            <person name="Pickett B.D."/>
        </authorList>
    </citation>
    <scope>NUCLEOTIDE SEQUENCE</scope>
    <source>
        <strain evidence="9">HI-2016</strain>
    </source>
</reference>
<evidence type="ECO:0000259" key="8">
    <source>
        <dbReference type="PROSITE" id="PS50181"/>
    </source>
</evidence>
<dbReference type="PANTHER" id="PTHR15933:SF1">
    <property type="entry name" value="F-BOX ONLY PROTEIN 40"/>
    <property type="match status" value="1"/>
</dbReference>
<evidence type="ECO:0000313" key="9">
    <source>
        <dbReference type="EMBL" id="KAG9348392.1"/>
    </source>
</evidence>
<feature type="non-terminal residue" evidence="9">
    <location>
        <position position="1"/>
    </location>
</feature>
<dbReference type="InterPro" id="IPR043013">
    <property type="entry name" value="Znf_TRAF_N"/>
</dbReference>
<dbReference type="InterPro" id="IPR031890">
    <property type="entry name" value="Fbxo30/Fbxo40"/>
</dbReference>
<comment type="caution">
    <text evidence="9">The sequence shown here is derived from an EMBL/GenBank/DDBJ whole genome shotgun (WGS) entry which is preliminary data.</text>
</comment>
<gene>
    <name evidence="9" type="ORF">JZ751_002127</name>
</gene>
<keyword evidence="1 5" id="KW-0479">Metal-binding</keyword>
<dbReference type="InterPro" id="IPR013083">
    <property type="entry name" value="Znf_RING/FYVE/PHD"/>
</dbReference>
<dbReference type="Pfam" id="PF15966">
    <property type="entry name" value="F-box_4"/>
    <property type="match status" value="1"/>
</dbReference>
<name>A0A8T2PFI3_9TELE</name>
<dbReference type="EMBL" id="JAFBMS010000011">
    <property type="protein sequence ID" value="KAG9348392.1"/>
    <property type="molecule type" value="Genomic_DNA"/>
</dbReference>
<dbReference type="Gene3D" id="1.20.1280.50">
    <property type="match status" value="1"/>
</dbReference>
<dbReference type="InterPro" id="IPR001293">
    <property type="entry name" value="Znf_TRAF"/>
</dbReference>
<evidence type="ECO:0000256" key="6">
    <source>
        <dbReference type="SAM" id="MobiDB-lite"/>
    </source>
</evidence>
<dbReference type="Gene3D" id="3.30.40.10">
    <property type="entry name" value="Zinc/RING finger domain, C3HC4 (zinc finger)"/>
    <property type="match status" value="1"/>
</dbReference>
<dbReference type="SUPFAM" id="SSF81383">
    <property type="entry name" value="F-box domain"/>
    <property type="match status" value="1"/>
</dbReference>
<proteinExistence type="predicted"/>
<evidence type="ECO:0000256" key="5">
    <source>
        <dbReference type="PROSITE-ProRule" id="PRU00207"/>
    </source>
</evidence>
<dbReference type="PANTHER" id="PTHR15933">
    <property type="entry name" value="PROTEIN CBG16327"/>
    <property type="match status" value="1"/>
</dbReference>
<evidence type="ECO:0000256" key="1">
    <source>
        <dbReference type="ARBA" id="ARBA00022723"/>
    </source>
</evidence>
<keyword evidence="10" id="KW-1185">Reference proteome</keyword>
<protein>
    <recommendedName>
        <fullName evidence="11">F-box protein 40</fullName>
    </recommendedName>
</protein>
<keyword evidence="2 5" id="KW-0863">Zinc-finger</keyword>
<feature type="domain" description="TRAF-type" evidence="7">
    <location>
        <begin position="62"/>
        <end position="105"/>
    </location>
</feature>
<dbReference type="PROSITE" id="PS50181">
    <property type="entry name" value="FBOX"/>
    <property type="match status" value="1"/>
</dbReference>
<dbReference type="GO" id="GO:0008270">
    <property type="term" value="F:zinc ion binding"/>
    <property type="evidence" value="ECO:0007669"/>
    <property type="project" value="UniProtKB-KW"/>
</dbReference>
<feature type="compositionally biased region" description="Basic and acidic residues" evidence="6">
    <location>
        <begin position="245"/>
        <end position="262"/>
    </location>
</feature>
<evidence type="ECO:0000256" key="3">
    <source>
        <dbReference type="ARBA" id="ARBA00022786"/>
    </source>
</evidence>
<keyword evidence="4 5" id="KW-0862">Zinc</keyword>
<dbReference type="GO" id="GO:0005737">
    <property type="term" value="C:cytoplasm"/>
    <property type="evidence" value="ECO:0007669"/>
    <property type="project" value="TreeGrafter"/>
</dbReference>
<dbReference type="InterPro" id="IPR036047">
    <property type="entry name" value="F-box-like_dom_sf"/>
</dbReference>
<dbReference type="Gene3D" id="3.30.40.150">
    <property type="entry name" value="TRAF-like zinc-finger, N-terminal subdomain"/>
    <property type="match status" value="1"/>
</dbReference>
<feature type="domain" description="F-box" evidence="8">
    <location>
        <begin position="563"/>
        <end position="614"/>
    </location>
</feature>
<evidence type="ECO:0000256" key="2">
    <source>
        <dbReference type="ARBA" id="ARBA00022771"/>
    </source>
</evidence>
<dbReference type="PROSITE" id="PS50145">
    <property type="entry name" value="ZF_TRAF"/>
    <property type="match status" value="1"/>
</dbReference>
<dbReference type="GO" id="GO:0061630">
    <property type="term" value="F:ubiquitin protein ligase activity"/>
    <property type="evidence" value="ECO:0007669"/>
    <property type="project" value="InterPro"/>
</dbReference>
<evidence type="ECO:0000259" key="7">
    <source>
        <dbReference type="PROSITE" id="PS50145"/>
    </source>
</evidence>
<evidence type="ECO:0000256" key="4">
    <source>
        <dbReference type="ARBA" id="ARBA00022833"/>
    </source>
</evidence>
<organism evidence="9 10">
    <name type="scientific">Albula glossodonta</name>
    <name type="common">roundjaw bonefish</name>
    <dbReference type="NCBI Taxonomy" id="121402"/>
    <lineage>
        <taxon>Eukaryota</taxon>
        <taxon>Metazoa</taxon>
        <taxon>Chordata</taxon>
        <taxon>Craniata</taxon>
        <taxon>Vertebrata</taxon>
        <taxon>Euteleostomi</taxon>
        <taxon>Actinopterygii</taxon>
        <taxon>Neopterygii</taxon>
        <taxon>Teleostei</taxon>
        <taxon>Albuliformes</taxon>
        <taxon>Albulidae</taxon>
        <taxon>Albula</taxon>
    </lineage>
</organism>
<dbReference type="Pfam" id="PF15965">
    <property type="entry name" value="zf-TRAF_2"/>
    <property type="match status" value="1"/>
</dbReference>
<dbReference type="AlphaFoldDB" id="A0A8T2PFI3"/>
<sequence length="749" mass="85066">MVFCIHIVKGRQKRPPPGQHKHCEKCFNQHCKVPIEISVSCIVINCRLLCGAVFHMCKEEEHQLLCPLERVPCLNVDSGCPFTMSRHKLAQHLKVCPASVVCCSLEWNRWPVAETDTDFYKNVLKEPWSSDQLDLSMAIRDQALLFRSLKMETLFPELMEKADRSTPEALEGAVGGTTFKGEDSSLVLSHEPLDSSFTEAEIQELTQEERDALAKNKDVADVQNYASWESMFSKELRGCQQTAKSLEKTSKTSDKQEREVPKAHYERETTVPVVDITKTGLAPWQDGVLERLRKEVNVAEYNMYLVHHGSMLIRFGQLTACTPKEKDFVYGSLEPIEVKTIHSFNVPSSYTAKRAHLRDPSTRAKREDKGVGTDDLQLSEVDFPMREEVDVTLLCSLEKELRGHTISESVGTDGLFVDVGTQTYDFGSAPFKAGTSLADITADQPLGLHVQIQTECVTRRHNKSSSAFTFLCGQFFRRDEFSSHFRNTHSDIQSCLNNWFEQRCPLAYLGCSYSQKRFRPSTQRAAIVYDCNLGAFNLRPEVSALFSESVRSVSQDEKHTCKQDSLSRLPFEVLQHIAGFLDSLTLSQLACVSRQMRDVCATLLQERGMVFLKWEKKIYSHGGSSWKCRKKASFSPVIHFNVWQFSNLFSSVERWSFDHGTSMSEHLKVCPFYQTERKTDPVALVGMPENQEEGQEKNSLVTLESGSRDPAKTLHHCVQISFHCYQCLEVEMGYRSCRQNDNLETAEKA</sequence>
<accession>A0A8T2PFI3</accession>
<keyword evidence="3" id="KW-0833">Ubl conjugation pathway</keyword>
<dbReference type="Proteomes" id="UP000824540">
    <property type="component" value="Unassembled WGS sequence"/>
</dbReference>
<evidence type="ECO:0008006" key="11">
    <source>
        <dbReference type="Google" id="ProtNLM"/>
    </source>
</evidence>
<evidence type="ECO:0000313" key="10">
    <source>
        <dbReference type="Proteomes" id="UP000824540"/>
    </source>
</evidence>
<dbReference type="OrthoDB" id="5918172at2759"/>
<dbReference type="SUPFAM" id="SSF49599">
    <property type="entry name" value="TRAF domain-like"/>
    <property type="match status" value="1"/>
</dbReference>